<dbReference type="PANTHER" id="PTHR33332">
    <property type="entry name" value="REVERSE TRANSCRIPTASE DOMAIN-CONTAINING PROTEIN"/>
    <property type="match status" value="1"/>
</dbReference>
<evidence type="ECO:0000313" key="2">
    <source>
        <dbReference type="Proteomes" id="UP000233556"/>
    </source>
</evidence>
<gene>
    <name evidence="1" type="ORF">llap_4022</name>
</gene>
<dbReference type="AlphaFoldDB" id="A0A2I0UHY0"/>
<accession>A0A2I0UHY0</accession>
<sequence>MDTTNAARPLQTSEVGLGHTRKKVNTSCLLSVSPHCTSEEKDLGVLVDNRMTVRRQCALVAKAANDILGCIKKSVNSRSREVILSLYSALVRTHLEYCHWFWALQFKMQLAGESTAERYKDD</sequence>
<protein>
    <submittedName>
        <fullName evidence="1">Uncharacterized protein</fullName>
    </submittedName>
</protein>
<organism evidence="1 2">
    <name type="scientific">Limosa lapponica baueri</name>
    <dbReference type="NCBI Taxonomy" id="1758121"/>
    <lineage>
        <taxon>Eukaryota</taxon>
        <taxon>Metazoa</taxon>
        <taxon>Chordata</taxon>
        <taxon>Craniata</taxon>
        <taxon>Vertebrata</taxon>
        <taxon>Euteleostomi</taxon>
        <taxon>Archelosauria</taxon>
        <taxon>Archosauria</taxon>
        <taxon>Dinosauria</taxon>
        <taxon>Saurischia</taxon>
        <taxon>Theropoda</taxon>
        <taxon>Coelurosauria</taxon>
        <taxon>Aves</taxon>
        <taxon>Neognathae</taxon>
        <taxon>Neoaves</taxon>
        <taxon>Charadriiformes</taxon>
        <taxon>Scolopacidae</taxon>
        <taxon>Limosa</taxon>
    </lineage>
</organism>
<reference evidence="2" key="2">
    <citation type="submission" date="2017-12" db="EMBL/GenBank/DDBJ databases">
        <title>Genome sequence of the Bar-tailed Godwit (Limosa lapponica baueri).</title>
        <authorList>
            <person name="Lima N.C.B."/>
            <person name="Parody-Merino A.M."/>
            <person name="Battley P.F."/>
            <person name="Fidler A.E."/>
            <person name="Prosdocimi F."/>
        </authorList>
    </citation>
    <scope>NUCLEOTIDE SEQUENCE [LARGE SCALE GENOMIC DNA]</scope>
</reference>
<keyword evidence="2" id="KW-1185">Reference proteome</keyword>
<reference evidence="2" key="1">
    <citation type="submission" date="2017-11" db="EMBL/GenBank/DDBJ databases">
        <authorList>
            <person name="Lima N.C."/>
            <person name="Parody-Merino A.M."/>
            <person name="Battley P.F."/>
            <person name="Fidler A.E."/>
            <person name="Prosdocimi F."/>
        </authorList>
    </citation>
    <scope>NUCLEOTIDE SEQUENCE [LARGE SCALE GENOMIC DNA]</scope>
</reference>
<proteinExistence type="predicted"/>
<dbReference type="Proteomes" id="UP000233556">
    <property type="component" value="Unassembled WGS sequence"/>
</dbReference>
<name>A0A2I0UHY0_LIMLA</name>
<evidence type="ECO:0000313" key="1">
    <source>
        <dbReference type="EMBL" id="PKU45651.1"/>
    </source>
</evidence>
<dbReference type="EMBL" id="KZ505749">
    <property type="protein sequence ID" value="PKU45651.1"/>
    <property type="molecule type" value="Genomic_DNA"/>
</dbReference>